<reference evidence="1" key="2">
    <citation type="submission" date="2014-06" db="EMBL/GenBank/DDBJ databases">
        <title>Draft genome sequence of Eubacterium siraeum (DSM 15702).</title>
        <authorList>
            <person name="Sudarsanam P."/>
            <person name="Ley R."/>
            <person name="Guruge J."/>
            <person name="Turnbaugh P.J."/>
            <person name="Mahowald M."/>
            <person name="Liep D."/>
            <person name="Gordon J."/>
        </authorList>
    </citation>
    <scope>NUCLEOTIDE SEQUENCE</scope>
    <source>
        <strain evidence="1">DSM 15702</strain>
    </source>
</reference>
<dbReference type="Proteomes" id="UP000005326">
    <property type="component" value="Unassembled WGS sequence"/>
</dbReference>
<name>B0MKL9_9FIRM</name>
<evidence type="ECO:0000313" key="1">
    <source>
        <dbReference type="EMBL" id="EDS01703.1"/>
    </source>
</evidence>
<accession>B0MKL9</accession>
<reference evidence="1" key="1">
    <citation type="submission" date="2007-10" db="EMBL/GenBank/DDBJ databases">
        <authorList>
            <person name="Fulton L."/>
            <person name="Clifton S."/>
            <person name="Fulton B."/>
            <person name="Xu J."/>
            <person name="Minx P."/>
            <person name="Pepin K.H."/>
            <person name="Johnson M."/>
            <person name="Thiruvilangam P."/>
            <person name="Bhonagiri V."/>
            <person name="Nash W.E."/>
            <person name="Mardis E.R."/>
            <person name="Wilson R.K."/>
        </authorList>
    </citation>
    <scope>NUCLEOTIDE SEQUENCE [LARGE SCALE GENOMIC DNA]</scope>
    <source>
        <strain evidence="1">DSM 15702</strain>
    </source>
</reference>
<proteinExistence type="predicted"/>
<comment type="caution">
    <text evidence="1">The sequence shown here is derived from an EMBL/GenBank/DDBJ whole genome shotgun (WGS) entry which is preliminary data.</text>
</comment>
<dbReference type="AlphaFoldDB" id="B0MKL9"/>
<dbReference type="EMBL" id="ABCA03000032">
    <property type="protein sequence ID" value="EDS01703.1"/>
    <property type="molecule type" value="Genomic_DNA"/>
</dbReference>
<evidence type="ECO:0000313" key="2">
    <source>
        <dbReference type="Proteomes" id="UP000005326"/>
    </source>
</evidence>
<sequence>MTAAVLRCIIAILYIKQIETVDLKERLMAISITEASELKRTILDNFGVTLHFHDGCGGQYFTLDERNDEIKRFIESYFDKKGMTVTFIARGTQFSVGGNNA</sequence>
<organism evidence="1 2">
    <name type="scientific">[Eubacterium] siraeum DSM 15702</name>
    <dbReference type="NCBI Taxonomy" id="428128"/>
    <lineage>
        <taxon>Bacteria</taxon>
        <taxon>Bacillati</taxon>
        <taxon>Bacillota</taxon>
        <taxon>Clostridia</taxon>
        <taxon>Eubacteriales</taxon>
        <taxon>Oscillospiraceae</taxon>
        <taxon>Oscillospiraceae incertae sedis</taxon>
    </lineage>
</organism>
<keyword evidence="2" id="KW-1185">Reference proteome</keyword>
<gene>
    <name evidence="1" type="ORF">EUBSIR_00355</name>
</gene>
<protein>
    <submittedName>
        <fullName evidence="1">Uncharacterized protein</fullName>
    </submittedName>
</protein>